<dbReference type="RefSeq" id="WP_155110446.1">
    <property type="nucleotide sequence ID" value="NZ_WMIB01000001.1"/>
</dbReference>
<protein>
    <submittedName>
        <fullName evidence="1">Arsenite efflux transporter metallochaperone ArsD</fullName>
    </submittedName>
</protein>
<keyword evidence="2" id="KW-1185">Reference proteome</keyword>
<name>A0A7X2S0Z8_9BACI</name>
<accession>A0A7X2S0Z8</accession>
<dbReference type="NCBIfam" id="NF033727">
    <property type="entry name" value="chaperon_ArsD"/>
    <property type="match status" value="1"/>
</dbReference>
<dbReference type="OrthoDB" id="9801358at2"/>
<dbReference type="GO" id="GO:0003677">
    <property type="term" value="F:DNA binding"/>
    <property type="evidence" value="ECO:0007669"/>
    <property type="project" value="InterPro"/>
</dbReference>
<reference evidence="1 2" key="1">
    <citation type="journal article" date="2017" name="Int. J. Syst. Evol. Microbiol.">
        <title>Bacillus mangrovi sp. nov., isolated from a sediment sample from a mangrove forest.</title>
        <authorList>
            <person name="Gupta V."/>
            <person name="Singh P.K."/>
            <person name="Korpole S."/>
            <person name="Tanuku N.R.S."/>
            <person name="Pinnaka A.K."/>
        </authorList>
    </citation>
    <scope>NUCLEOTIDE SEQUENCE [LARGE SCALE GENOMIC DNA]</scope>
    <source>
        <strain evidence="1 2">KCTC 33872</strain>
    </source>
</reference>
<evidence type="ECO:0000313" key="2">
    <source>
        <dbReference type="Proteomes" id="UP000434639"/>
    </source>
</evidence>
<gene>
    <name evidence="1" type="primary">arsD</name>
    <name evidence="1" type="ORF">GKZ89_00600</name>
</gene>
<dbReference type="Pfam" id="PF06953">
    <property type="entry name" value="ArsD"/>
    <property type="match status" value="1"/>
</dbReference>
<dbReference type="InterPro" id="IPR010712">
    <property type="entry name" value="Arsenical-R_ArsD"/>
</dbReference>
<sequence>MNSIQLYDPAMCCPTGVCGPSTDPELTRVASAVYKLENKGCLIKRFNLANEPGAFTEQPKVLALLEEKGPDILPVTLLNGEIYKTQTYPSNQEFAEIFGFDEREFVLQKPKITLDLHTEN</sequence>
<dbReference type="Gene3D" id="3.40.30.10">
    <property type="entry name" value="Glutaredoxin"/>
    <property type="match status" value="1"/>
</dbReference>
<proteinExistence type="predicted"/>
<organism evidence="1 2">
    <name type="scientific">Metabacillus mangrovi</name>
    <dbReference type="NCBI Taxonomy" id="1491830"/>
    <lineage>
        <taxon>Bacteria</taxon>
        <taxon>Bacillati</taxon>
        <taxon>Bacillota</taxon>
        <taxon>Bacilli</taxon>
        <taxon>Bacillales</taxon>
        <taxon>Bacillaceae</taxon>
        <taxon>Metabacillus</taxon>
    </lineage>
</organism>
<dbReference type="Proteomes" id="UP000434639">
    <property type="component" value="Unassembled WGS sequence"/>
</dbReference>
<dbReference type="GO" id="GO:0045892">
    <property type="term" value="P:negative regulation of DNA-templated transcription"/>
    <property type="evidence" value="ECO:0007669"/>
    <property type="project" value="InterPro"/>
</dbReference>
<dbReference type="EMBL" id="WMIB01000001">
    <property type="protein sequence ID" value="MTH51887.1"/>
    <property type="molecule type" value="Genomic_DNA"/>
</dbReference>
<evidence type="ECO:0000313" key="1">
    <source>
        <dbReference type="EMBL" id="MTH51887.1"/>
    </source>
</evidence>
<dbReference type="AlphaFoldDB" id="A0A7X2S0Z8"/>
<dbReference type="GO" id="GO:0046685">
    <property type="term" value="P:response to arsenic-containing substance"/>
    <property type="evidence" value="ECO:0007669"/>
    <property type="project" value="InterPro"/>
</dbReference>
<comment type="caution">
    <text evidence="1">The sequence shown here is derived from an EMBL/GenBank/DDBJ whole genome shotgun (WGS) entry which is preliminary data.</text>
</comment>